<evidence type="ECO:0000313" key="8">
    <source>
        <dbReference type="EMBL" id="AMK59357.1"/>
    </source>
</evidence>
<feature type="chain" id="PRO_5007274492" description="Glucans biosynthesis protein G" evidence="6">
    <location>
        <begin position="21"/>
        <end position="494"/>
    </location>
</feature>
<evidence type="ECO:0000256" key="3">
    <source>
        <dbReference type="ARBA" id="ARBA00009284"/>
    </source>
</evidence>
<dbReference type="Pfam" id="PF04349">
    <property type="entry name" value="MdoG"/>
    <property type="match status" value="1"/>
</dbReference>
<evidence type="ECO:0000256" key="2">
    <source>
        <dbReference type="ARBA" id="ARBA00005001"/>
    </source>
</evidence>
<dbReference type="InterPro" id="IPR014438">
    <property type="entry name" value="Glucan_biosyn_MdoG/MdoD"/>
</dbReference>
<dbReference type="InterPro" id="IPR011013">
    <property type="entry name" value="Gal_mutarotase_sf_dom"/>
</dbReference>
<dbReference type="GO" id="GO:0030246">
    <property type="term" value="F:carbohydrate binding"/>
    <property type="evidence" value="ECO:0007669"/>
    <property type="project" value="InterPro"/>
</dbReference>
<dbReference type="EMBL" id="KU144982">
    <property type="protein sequence ID" value="AMK59357.1"/>
    <property type="molecule type" value="Genomic_DNA"/>
</dbReference>
<dbReference type="PANTHER" id="PTHR30504:SF4">
    <property type="entry name" value="GLUCANS BIOSYNTHESIS PROTEIN G"/>
    <property type="match status" value="1"/>
</dbReference>
<evidence type="ECO:0000256" key="5">
    <source>
        <dbReference type="ARBA" id="ARBA00022764"/>
    </source>
</evidence>
<evidence type="ECO:0000256" key="4">
    <source>
        <dbReference type="ARBA" id="ARBA00015376"/>
    </source>
</evidence>
<dbReference type="InterPro" id="IPR014718">
    <property type="entry name" value="GH-type_carb-bd"/>
</dbReference>
<dbReference type="GO" id="GO:0030288">
    <property type="term" value="C:outer membrane-bounded periplasmic space"/>
    <property type="evidence" value="ECO:0007669"/>
    <property type="project" value="TreeGrafter"/>
</dbReference>
<dbReference type="AlphaFoldDB" id="A0A126SYI1"/>
<dbReference type="Gene3D" id="2.70.98.10">
    <property type="match status" value="1"/>
</dbReference>
<evidence type="ECO:0000256" key="6">
    <source>
        <dbReference type="SAM" id="SignalP"/>
    </source>
</evidence>
<comment type="similarity">
    <text evidence="3">Belongs to the OpgD/OpgG family.</text>
</comment>
<dbReference type="Gene3D" id="2.60.40.10">
    <property type="entry name" value="Immunoglobulins"/>
    <property type="match status" value="1"/>
</dbReference>
<dbReference type="PANTHER" id="PTHR30504">
    <property type="entry name" value="GLUCANS BIOSYNTHESIS PROTEIN"/>
    <property type="match status" value="1"/>
</dbReference>
<organism evidence="8">
    <name type="scientific">uncultured bacterium UPO54</name>
    <dbReference type="NCBI Taxonomy" id="1776979"/>
    <lineage>
        <taxon>Bacteria</taxon>
        <taxon>environmental samples</taxon>
    </lineage>
</organism>
<name>A0A126SYI1_9BACT</name>
<comment type="subcellular location">
    <subcellularLocation>
        <location evidence="1">Periplasm</location>
    </subcellularLocation>
</comment>
<dbReference type="InterPro" id="IPR014756">
    <property type="entry name" value="Ig_E-set"/>
</dbReference>
<dbReference type="SUPFAM" id="SSF81296">
    <property type="entry name" value="E set domains"/>
    <property type="match status" value="1"/>
</dbReference>
<keyword evidence="6" id="KW-0732">Signal</keyword>
<accession>A0A126SYI1</accession>
<dbReference type="UniPathway" id="UPA00637"/>
<sequence length="494" mass="52808">MLNRRGLALLLASLSGALGAAGKDFDFDTLKARARQQAAAAYSPPPQVDAALAQIDPARQAAALLKPRYAPWSMASRFVPLPLAPRADCAPTLFNSIQASGIERFDYRPELFDWPAAGLPAPGPAATGFCGFRLLYPSPSDGEREDLAQFQGDAWQLVGSGSPFGAAALAVGVIDEDGRVQAAPFREFWLVRPAAGARQLRLYALADAPALTAAFQVDLVPGVAGRADVQVALYPRDGAGKLLLAPLAGSFVQGEHRPGRALPLQAEVHNVDGLAIHTAAGGWLWRPLDNPPQRSAYSFLVNTPRGFGLLQRDRDAGHYEPDAPHPRQPDVWLLPGADWGAGQLRLLEAPAGNADERNVQVGFVPDQQLAPGAGMEFGYSVQWSTEPSLPRPDGWVIATRSGAAGSDGRRRYAVDFVGPALRGLPPGAAPVAVIDIGRGGGLQRQQVVANPHTGGWRLLFEFDRATDAPLQLRAYLQHADQPLTETWDYVDPPR</sequence>
<protein>
    <recommendedName>
        <fullName evidence="4">Glucans biosynthesis protein G</fullName>
    </recommendedName>
</protein>
<dbReference type="GO" id="GO:0003824">
    <property type="term" value="F:catalytic activity"/>
    <property type="evidence" value="ECO:0007669"/>
    <property type="project" value="InterPro"/>
</dbReference>
<feature type="signal peptide" evidence="6">
    <location>
        <begin position="1"/>
        <end position="20"/>
    </location>
</feature>
<dbReference type="GO" id="GO:0051274">
    <property type="term" value="P:beta-glucan biosynthetic process"/>
    <property type="evidence" value="ECO:0007669"/>
    <property type="project" value="TreeGrafter"/>
</dbReference>
<evidence type="ECO:0000256" key="1">
    <source>
        <dbReference type="ARBA" id="ARBA00004418"/>
    </source>
</evidence>
<dbReference type="SUPFAM" id="SSF74650">
    <property type="entry name" value="Galactose mutarotase-like"/>
    <property type="match status" value="1"/>
</dbReference>
<reference evidence="8" key="1">
    <citation type="journal article" date="2016" name="Appl. Environ. Microbiol.">
        <title>Functional Metagenomics of a Biostimulated Petroleum-Contaminated Soil Reveals an Extraordinary Diversity of Extradiol Dioxygenases.</title>
        <authorList>
            <person name="Terron-Gonzalez L."/>
            <person name="Martin-Cabello G."/>
            <person name="Ferrer M."/>
            <person name="Santero E."/>
        </authorList>
    </citation>
    <scope>NUCLEOTIDE SEQUENCE</scope>
</reference>
<comment type="pathway">
    <text evidence="2">Glycan metabolism; osmoregulated periplasmic glucan (OPG) biosynthesis.</text>
</comment>
<keyword evidence="5" id="KW-0574">Periplasm</keyword>
<dbReference type="InterPro" id="IPR013783">
    <property type="entry name" value="Ig-like_fold"/>
</dbReference>
<proteinExistence type="inferred from homology"/>
<evidence type="ECO:0000259" key="7">
    <source>
        <dbReference type="Pfam" id="PF04349"/>
    </source>
</evidence>
<dbReference type="InterPro" id="IPR007444">
    <property type="entry name" value="Glucan_biosyn_MdoG_C"/>
</dbReference>
<feature type="domain" description="Glucan biosynthesis periplasmic MdoG C-terminal" evidence="7">
    <location>
        <begin position="25"/>
        <end position="489"/>
    </location>
</feature>